<keyword evidence="1" id="KW-0812">Transmembrane</keyword>
<dbReference type="STRING" id="759272.G0S2L4"/>
<dbReference type="GeneID" id="18255802"/>
<accession>G0S2L4</accession>
<keyword evidence="3" id="KW-1185">Reference proteome</keyword>
<feature type="transmembrane region" description="Helical" evidence="1">
    <location>
        <begin position="41"/>
        <end position="63"/>
    </location>
</feature>
<dbReference type="EMBL" id="GL988040">
    <property type="protein sequence ID" value="EGS22247.1"/>
    <property type="molecule type" value="Genomic_DNA"/>
</dbReference>
<organism evidence="3">
    <name type="scientific">Chaetomium thermophilum (strain DSM 1495 / CBS 144.50 / IMI 039719)</name>
    <name type="common">Thermochaetoides thermophila</name>
    <dbReference type="NCBI Taxonomy" id="759272"/>
    <lineage>
        <taxon>Eukaryota</taxon>
        <taxon>Fungi</taxon>
        <taxon>Dikarya</taxon>
        <taxon>Ascomycota</taxon>
        <taxon>Pezizomycotina</taxon>
        <taxon>Sordariomycetes</taxon>
        <taxon>Sordariomycetidae</taxon>
        <taxon>Sordariales</taxon>
        <taxon>Chaetomiaceae</taxon>
        <taxon>Thermochaetoides</taxon>
    </lineage>
</organism>
<dbReference type="Proteomes" id="UP000008066">
    <property type="component" value="Unassembled WGS sequence"/>
</dbReference>
<evidence type="ECO:0000313" key="3">
    <source>
        <dbReference type="Proteomes" id="UP000008066"/>
    </source>
</evidence>
<gene>
    <name evidence="2" type="ORF">CTHT_0017640</name>
</gene>
<dbReference type="KEGG" id="cthr:CTHT_0017640"/>
<feature type="transmembrane region" description="Helical" evidence="1">
    <location>
        <begin position="7"/>
        <end position="29"/>
    </location>
</feature>
<reference evidence="2 3" key="1">
    <citation type="journal article" date="2011" name="Cell">
        <title>Insight into structure and assembly of the nuclear pore complex by utilizing the genome of a eukaryotic thermophile.</title>
        <authorList>
            <person name="Amlacher S."/>
            <person name="Sarges P."/>
            <person name="Flemming D."/>
            <person name="van Noort V."/>
            <person name="Kunze R."/>
            <person name="Devos D.P."/>
            <person name="Arumugam M."/>
            <person name="Bork P."/>
            <person name="Hurt E."/>
        </authorList>
    </citation>
    <scope>NUCLEOTIDE SEQUENCE [LARGE SCALE GENOMIC DNA]</scope>
    <source>
        <strain evidence="3">DSM 1495 / CBS 144.50 / IMI 039719</strain>
    </source>
</reference>
<keyword evidence="1" id="KW-1133">Transmembrane helix</keyword>
<dbReference type="AlphaFoldDB" id="G0S2L4"/>
<evidence type="ECO:0008006" key="4">
    <source>
        <dbReference type="Google" id="ProtNLM"/>
    </source>
</evidence>
<sequence length="135" mass="15164">MSAITFLFWRFMEIITLIPILGMFAHLLRQYLNANILAPDHILILFITSALGVPYCIFTLFTYHRSPGNCRLVSIIDFGFFGTLIAAVYELRFIRNADCTDIQQGDPITLSLGIFGSANLNTVKNSAEEQVGQQE</sequence>
<dbReference type="OMA" id="CFALGIM"/>
<feature type="transmembrane region" description="Helical" evidence="1">
    <location>
        <begin position="70"/>
        <end position="89"/>
    </location>
</feature>
<dbReference type="RefSeq" id="XP_006692266.1">
    <property type="nucleotide sequence ID" value="XM_006692203.1"/>
</dbReference>
<keyword evidence="1" id="KW-0472">Membrane</keyword>
<evidence type="ECO:0000256" key="1">
    <source>
        <dbReference type="SAM" id="Phobius"/>
    </source>
</evidence>
<evidence type="ECO:0000313" key="2">
    <source>
        <dbReference type="EMBL" id="EGS22247.1"/>
    </source>
</evidence>
<dbReference type="HOGENOM" id="CLU_1885525_0_0_1"/>
<proteinExistence type="predicted"/>
<name>G0S2L4_CHATD</name>
<dbReference type="eggNOG" id="ENOG502S5NQ">
    <property type="taxonomic scope" value="Eukaryota"/>
</dbReference>
<protein>
    <recommendedName>
        <fullName evidence="4">MARVEL domain-containing protein</fullName>
    </recommendedName>
</protein>
<dbReference type="OrthoDB" id="4918558at2759"/>